<dbReference type="AlphaFoldDB" id="A0A379DA93"/>
<keyword evidence="2" id="KW-0808">Transferase</keyword>
<dbReference type="InterPro" id="IPR000182">
    <property type="entry name" value="GNAT_dom"/>
</dbReference>
<protein>
    <submittedName>
        <fullName evidence="2">Ribosomal-protein-alanine acetyltransferase</fullName>
    </submittedName>
</protein>
<reference evidence="2 3" key="1">
    <citation type="submission" date="2018-06" db="EMBL/GenBank/DDBJ databases">
        <authorList>
            <consortium name="Pathogen Informatics"/>
            <person name="Doyle S."/>
        </authorList>
    </citation>
    <scope>NUCLEOTIDE SEQUENCE [LARGE SCALE GENOMIC DNA]</scope>
    <source>
        <strain evidence="2 3">NCTC11088</strain>
    </source>
</reference>
<evidence type="ECO:0000259" key="1">
    <source>
        <dbReference type="PROSITE" id="PS51186"/>
    </source>
</evidence>
<dbReference type="Gene3D" id="3.40.630.30">
    <property type="match status" value="1"/>
</dbReference>
<dbReference type="InterPro" id="IPR016181">
    <property type="entry name" value="Acyl_CoA_acyltransferase"/>
</dbReference>
<sequence length="166" mass="20114">MIVKQLGMYLDKFEVRITTEQDIFEICNWRYEEPYDVHNYPEFEILREQEWGILFKETREREFLSLYKNRELIGNFRFIENEKNVILGLSLKPDFCGQGFGSKFMRIILKEYNNRFEDKNLILKVREFNKRAIKLYKNSGFIIIGSEIRNINGENIKMLIMQYKAN</sequence>
<evidence type="ECO:0000313" key="2">
    <source>
        <dbReference type="EMBL" id="SUB74827.1"/>
    </source>
</evidence>
<dbReference type="RefSeq" id="WP_147285873.1">
    <property type="nucleotide sequence ID" value="NZ_UGTH01000001.1"/>
</dbReference>
<feature type="domain" description="N-acetyltransferase" evidence="1">
    <location>
        <begin position="13"/>
        <end position="166"/>
    </location>
</feature>
<accession>A0A379DA93</accession>
<dbReference type="GO" id="GO:0016747">
    <property type="term" value="F:acyltransferase activity, transferring groups other than amino-acyl groups"/>
    <property type="evidence" value="ECO:0007669"/>
    <property type="project" value="InterPro"/>
</dbReference>
<evidence type="ECO:0000313" key="3">
    <source>
        <dbReference type="Proteomes" id="UP000254777"/>
    </source>
</evidence>
<proteinExistence type="predicted"/>
<name>A0A379DA93_9FIRM</name>
<gene>
    <name evidence="2" type="ORF">NCTC11088_00589</name>
</gene>
<organism evidence="2 3">
    <name type="scientific">Peptoniphilus indolicus</name>
    <dbReference type="NCBI Taxonomy" id="33030"/>
    <lineage>
        <taxon>Bacteria</taxon>
        <taxon>Bacillati</taxon>
        <taxon>Bacillota</taxon>
        <taxon>Tissierellia</taxon>
        <taxon>Tissierellales</taxon>
        <taxon>Peptoniphilaceae</taxon>
        <taxon>Peptoniphilus</taxon>
    </lineage>
</organism>
<dbReference type="PROSITE" id="PS51186">
    <property type="entry name" value="GNAT"/>
    <property type="match status" value="1"/>
</dbReference>
<dbReference type="Proteomes" id="UP000254777">
    <property type="component" value="Unassembled WGS sequence"/>
</dbReference>
<dbReference type="Pfam" id="PF00583">
    <property type="entry name" value="Acetyltransf_1"/>
    <property type="match status" value="1"/>
</dbReference>
<dbReference type="SUPFAM" id="SSF55729">
    <property type="entry name" value="Acyl-CoA N-acyltransferases (Nat)"/>
    <property type="match status" value="1"/>
</dbReference>
<dbReference type="EMBL" id="UGTH01000001">
    <property type="protein sequence ID" value="SUB74827.1"/>
    <property type="molecule type" value="Genomic_DNA"/>
</dbReference>